<name>A0A6N3ED17_9BACT</name>
<organism evidence="2">
    <name type="scientific">Paraprevotella clara</name>
    <dbReference type="NCBI Taxonomy" id="454154"/>
    <lineage>
        <taxon>Bacteria</taxon>
        <taxon>Pseudomonadati</taxon>
        <taxon>Bacteroidota</taxon>
        <taxon>Bacteroidia</taxon>
        <taxon>Bacteroidales</taxon>
        <taxon>Prevotellaceae</taxon>
        <taxon>Paraprevotella</taxon>
    </lineage>
</organism>
<feature type="signal peptide" evidence="1">
    <location>
        <begin position="1"/>
        <end position="18"/>
    </location>
</feature>
<evidence type="ECO:0000256" key="1">
    <source>
        <dbReference type="SAM" id="SignalP"/>
    </source>
</evidence>
<accession>A0A6N3ED17</accession>
<dbReference type="RefSeq" id="WP_412442115.1">
    <property type="nucleotide sequence ID" value="NZ_CACRUT010000015.1"/>
</dbReference>
<sequence>MKICIFILLLFLFFSCSKEDTIRERFVLDDGEVIYVDNAVRNYATEASFVNTMLADYGQDGIVGQRNGNQQGMKLQKDSLYGGGKIDLYAWEKASFGVWSEAYGLTAGKIYLVATATVYQSIPANGLQAIVPSNYASTEYDSIGFIPYSVDRGFSVTHSNVVGFIGCCTMLKYIRCDVERKKVDWFYPIGDTKNLKWKYTIVSLNNDWI</sequence>
<dbReference type="PROSITE" id="PS51257">
    <property type="entry name" value="PROKAR_LIPOPROTEIN"/>
    <property type="match status" value="1"/>
</dbReference>
<evidence type="ECO:0000313" key="2">
    <source>
        <dbReference type="EMBL" id="VYU38930.1"/>
    </source>
</evidence>
<gene>
    <name evidence="2" type="ORF">PCLFYP37_02719</name>
</gene>
<dbReference type="EMBL" id="CACRUT010000015">
    <property type="protein sequence ID" value="VYU38930.1"/>
    <property type="molecule type" value="Genomic_DNA"/>
</dbReference>
<proteinExistence type="predicted"/>
<reference evidence="2" key="1">
    <citation type="submission" date="2019-11" db="EMBL/GenBank/DDBJ databases">
        <authorList>
            <person name="Feng L."/>
        </authorList>
    </citation>
    <scope>NUCLEOTIDE SEQUENCE</scope>
    <source>
        <strain evidence="2">PclaraLFYP37</strain>
    </source>
</reference>
<protein>
    <submittedName>
        <fullName evidence="2">Uncharacterized protein</fullName>
    </submittedName>
</protein>
<keyword evidence="1" id="KW-0732">Signal</keyword>
<feature type="chain" id="PRO_5026739439" evidence="1">
    <location>
        <begin position="19"/>
        <end position="209"/>
    </location>
</feature>
<dbReference type="AlphaFoldDB" id="A0A6N3ED17"/>